<keyword evidence="1" id="KW-0812">Transmembrane</keyword>
<feature type="transmembrane region" description="Helical" evidence="1">
    <location>
        <begin position="297"/>
        <end position="320"/>
    </location>
</feature>
<comment type="caution">
    <text evidence="2">The sequence shown here is derived from an EMBL/GenBank/DDBJ whole genome shotgun (WGS) entry which is preliminary data.</text>
</comment>
<keyword evidence="3" id="KW-1185">Reference proteome</keyword>
<feature type="transmembrane region" description="Helical" evidence="1">
    <location>
        <begin position="53"/>
        <end position="71"/>
    </location>
</feature>
<evidence type="ECO:0000256" key="1">
    <source>
        <dbReference type="SAM" id="Phobius"/>
    </source>
</evidence>
<feature type="transmembrane region" description="Helical" evidence="1">
    <location>
        <begin position="362"/>
        <end position="391"/>
    </location>
</feature>
<evidence type="ECO:0000313" key="2">
    <source>
        <dbReference type="EMBL" id="OAB88135.1"/>
    </source>
</evidence>
<dbReference type="InterPro" id="IPR004711">
    <property type="entry name" value="Benzoate_Transporter"/>
</dbReference>
<dbReference type="GO" id="GO:0005886">
    <property type="term" value="C:plasma membrane"/>
    <property type="evidence" value="ECO:0007669"/>
    <property type="project" value="TreeGrafter"/>
</dbReference>
<accession>A0A176QEL5</accession>
<feature type="transmembrane region" description="Helical" evidence="1">
    <location>
        <begin position="158"/>
        <end position="174"/>
    </location>
</feature>
<reference evidence="2 3" key="1">
    <citation type="submission" date="2016-01" db="EMBL/GenBank/DDBJ databases">
        <title>Janibacter melonis strain CD11_4 genome sequencing and assembly.</title>
        <authorList>
            <person name="Nair G.R."/>
            <person name="Kaur G."/>
            <person name="Chander A.M."/>
            <person name="Mayilraj S."/>
        </authorList>
    </citation>
    <scope>NUCLEOTIDE SEQUENCE [LARGE SCALE GENOMIC DNA]</scope>
    <source>
        <strain evidence="2 3">CD11-4</strain>
    </source>
</reference>
<dbReference type="STRING" id="262209.AWH69_05225"/>
<keyword evidence="1" id="KW-0472">Membrane</keyword>
<dbReference type="AlphaFoldDB" id="A0A176QEL5"/>
<evidence type="ECO:0000313" key="3">
    <source>
        <dbReference type="Proteomes" id="UP000076976"/>
    </source>
</evidence>
<feature type="transmembrane region" description="Helical" evidence="1">
    <location>
        <begin position="255"/>
        <end position="285"/>
    </location>
</feature>
<proteinExistence type="predicted"/>
<sequence>MTGTAPAAEATETARSHALVAGVVCGLVGYTSSFAVVLAGLRAVGASPAEATSGLTLLSLTMGLGCVVFSWRTRMPITLAWSTPGAALLASAAVPAGGWPAAVGAFLAAGLLLALLALVRPLARLVAAIPTELASAMLAGVLLVLCVAPFRALAADPAVIAPVVVVWALALVLVRRWAVPLALVAAVAVVLVAGSPGDLGLHDLAPVLTWTTPALDPGALLAIAVPLVVVTTTSQNLPGLAVLRSFGYEPDPRPPLLYAGAATAAAAPFGAHAINLAAISAALAAGPEAGPDPRRRWPAGVACGVTYLVCGALTPFVVAVASASPAGLLESIAGLALLGTLAASGATALGPTEHREAAALTLAVAASGVSIAGIGGAFWGLVAGGTLLALLRLRGRRARAA</sequence>
<feature type="transmembrane region" description="Helical" evidence="1">
    <location>
        <begin position="219"/>
        <end position="243"/>
    </location>
</feature>
<organism evidence="2 3">
    <name type="scientific">Janibacter melonis</name>
    <dbReference type="NCBI Taxonomy" id="262209"/>
    <lineage>
        <taxon>Bacteria</taxon>
        <taxon>Bacillati</taxon>
        <taxon>Actinomycetota</taxon>
        <taxon>Actinomycetes</taxon>
        <taxon>Micrococcales</taxon>
        <taxon>Intrasporangiaceae</taxon>
        <taxon>Janibacter</taxon>
    </lineage>
</organism>
<keyword evidence="1" id="KW-1133">Transmembrane helix</keyword>
<dbReference type="EMBL" id="LQZG01000002">
    <property type="protein sequence ID" value="OAB88135.1"/>
    <property type="molecule type" value="Genomic_DNA"/>
</dbReference>
<feature type="transmembrane region" description="Helical" evidence="1">
    <location>
        <begin position="332"/>
        <end position="350"/>
    </location>
</feature>
<dbReference type="Proteomes" id="UP000076976">
    <property type="component" value="Unassembled WGS sequence"/>
</dbReference>
<dbReference type="PANTHER" id="PTHR30199:SF0">
    <property type="entry name" value="INNER MEMBRANE PROTEIN YDCO"/>
    <property type="match status" value="1"/>
</dbReference>
<feature type="transmembrane region" description="Helical" evidence="1">
    <location>
        <begin position="102"/>
        <end position="121"/>
    </location>
</feature>
<dbReference type="NCBIfam" id="TIGR00843">
    <property type="entry name" value="benE"/>
    <property type="match status" value="1"/>
</dbReference>
<dbReference type="PANTHER" id="PTHR30199">
    <property type="entry name" value="MFS FAMILY TRANSPORTER, PREDICTED SUBSTRATE BENZOATE"/>
    <property type="match status" value="1"/>
</dbReference>
<protein>
    <submittedName>
        <fullName evidence="2">Benzoate transporter</fullName>
    </submittedName>
</protein>
<feature type="transmembrane region" description="Helical" evidence="1">
    <location>
        <begin position="78"/>
        <end position="96"/>
    </location>
</feature>
<dbReference type="GO" id="GO:0042925">
    <property type="term" value="F:benzoate transmembrane transporter activity"/>
    <property type="evidence" value="ECO:0007669"/>
    <property type="project" value="InterPro"/>
</dbReference>
<dbReference type="RefSeq" id="WP_068274189.1">
    <property type="nucleotide sequence ID" value="NZ_LQZG01000002.1"/>
</dbReference>
<gene>
    <name evidence="2" type="ORF">AWH69_05225</name>
</gene>
<dbReference type="Pfam" id="PF03594">
    <property type="entry name" value="BenE"/>
    <property type="match status" value="1"/>
</dbReference>
<name>A0A176QEL5_9MICO</name>
<feature type="transmembrane region" description="Helical" evidence="1">
    <location>
        <begin position="181"/>
        <end position="199"/>
    </location>
</feature>
<feature type="transmembrane region" description="Helical" evidence="1">
    <location>
        <begin position="18"/>
        <end position="41"/>
    </location>
</feature>
<feature type="transmembrane region" description="Helical" evidence="1">
    <location>
        <begin position="133"/>
        <end position="152"/>
    </location>
</feature>